<dbReference type="InterPro" id="IPR054544">
    <property type="entry name" value="Pest_crys_Cry1Aa_dom-IV"/>
</dbReference>
<organism evidence="3 4">
    <name type="scientific">Listeria grandensis</name>
    <dbReference type="NCBI Taxonomy" id="1494963"/>
    <lineage>
        <taxon>Bacteria</taxon>
        <taxon>Bacillati</taxon>
        <taxon>Bacillota</taxon>
        <taxon>Bacilli</taxon>
        <taxon>Bacillales</taxon>
        <taxon>Listeriaceae</taxon>
        <taxon>Listeria</taxon>
    </lineage>
</organism>
<dbReference type="Gene3D" id="2.60.40.10">
    <property type="entry name" value="Immunoglobulins"/>
    <property type="match status" value="4"/>
</dbReference>
<evidence type="ECO:0000256" key="1">
    <source>
        <dbReference type="SAM" id="SignalP"/>
    </source>
</evidence>
<dbReference type="Gene3D" id="2.60.40.1080">
    <property type="match status" value="1"/>
</dbReference>
<dbReference type="InterPro" id="IPR013783">
    <property type="entry name" value="Ig-like_fold"/>
</dbReference>
<sequence length="1376" mass="140711">MKKNMKKIAIALLATNVIASTVLTALPPVQTHAAENKLSANLKATQASVMNILDWGLDKVSGTIPGGGNQQVRLTVRDYTSGSPVVLYTRITTADASGNYSFGTGQVGLPVGGLWVGATSFSVATVEGANGVTASRVVDYEAVEGYLDTYRTDATKISGKIDDPAYYNTWVYVQFLNSSPQYTVQSQTGTFLVDAQGYFSVNVNQTSVNGSRIVRVLAASDNRILLKGFKNVEVAPVVSYTPTALNLGQTQIDAVEGATGTITSSITPAQAVQQVTYASSNTNVITVDATGKWTAVASGSASITVTPVGNTSLAKTIPVTVTSSAVVIARTSVNDLFIGDNPANHIKDTTVQATIDNAQAKVNAITNDATQKTELQGYVTKAQNELNARTAATAATTSVNDLFISDNPANHIKDTTTQAKIDAAQLKVDAVTDTTKKAELQTHVDKAQTELDAKKTAKASVDALFSDAPTNTKLKPSTTQAMINDASAKVNALPASAEKTAMQADITKANTLFEAITPTTLSDLTTESTTLSGFGEPNSAIVIKNGDTQIASGSVSSDGTYLFNIAKLAAGSTITATVTKASNGKTSSASKTVQDTSIVTTKIDAMTVASTTVSGTGEPNATIVIKNGSTQIASGSTAGDGKFLFFVTPQAGGSTITATVTKTSNGKISSASTTVVDNAIAQTTMGALTTDSTSVTGVGEPNSAIVIKNGSTQIASGSTAGDGKYLFYVTPQAAGSTITATVTKASNGKTSSASQVVADSSIAPTKMDALTSNSTTITGTGEPNAAIVIKNGDTQIASGSVAGDGKFLFNITKQAGGSTITATVTKASNGKTSTATQTIPIATTTIGALTTDSILVSGTGERNGTIVIKNGATQIASGSVSSTGTYSLSIAKQAAGATITATVTANGKTSSASTNVVDNSIKATTLNALNTNSTSVSGTGEPNSAVVITKGATILASGTTDGNGKYQIAIAKQLANTTITATVTKASNSKTSSASKTVTAVVLDYSLTGPETYDLGSKANITGTYGANVTYVRLRVTGASGDVTIKKQVSTTTSSNAYNLGDISTYVDATTQKLEIIAVDAKYNVVNTVVVAINKDTLDNKLTGPANYTIGDKTAVKGEYGTNIAYVRLRVTPAGQTTGTIVRQATRSAGNYDLGDISTLVTDATSTVEILGVDAKYNIVKTLKVTVKAPTVDNKLTGPSEYTVGDKTAVTGTTGTGVAFVRLRTGSDVNNMAVVRQTTPSAGTYSLGDISSLVKDTSGVVQIVALDKGYNIINTITVTVNPAAALDNKLTGPASYTFGDTTAITGTVGTNVARVRLRVTPEGGTAAIKKNINLLPGATDYDLGNIAGFVANATDKVEILALDAGYNIVNTIDLMN</sequence>
<keyword evidence="1" id="KW-0732">Signal</keyword>
<dbReference type="Pfam" id="PF17936">
    <property type="entry name" value="Big_6"/>
    <property type="match status" value="6"/>
</dbReference>
<dbReference type="SMART" id="SM00635">
    <property type="entry name" value="BID_2"/>
    <property type="match status" value="1"/>
</dbReference>
<dbReference type="Pfam" id="PF18449">
    <property type="entry name" value="Endotoxin_C2"/>
    <property type="match status" value="3"/>
</dbReference>
<proteinExistence type="predicted"/>
<evidence type="ECO:0000259" key="2">
    <source>
        <dbReference type="SMART" id="SM00635"/>
    </source>
</evidence>
<feature type="chain" id="PRO_5039458847" description="BIG2 domain-containing protein" evidence="1">
    <location>
        <begin position="20"/>
        <end position="1376"/>
    </location>
</feature>
<accession>A0A7X0Y5K9</accession>
<dbReference type="SUPFAM" id="SSF49373">
    <property type="entry name" value="Invasin/intimin cell-adhesion fragments"/>
    <property type="match status" value="1"/>
</dbReference>
<feature type="domain" description="BIG2" evidence="2">
    <location>
        <begin position="241"/>
        <end position="317"/>
    </location>
</feature>
<evidence type="ECO:0000313" key="4">
    <source>
        <dbReference type="Proteomes" id="UP000535908"/>
    </source>
</evidence>
<protein>
    <recommendedName>
        <fullName evidence="2">BIG2 domain-containing protein</fullName>
    </recommendedName>
</protein>
<dbReference type="Proteomes" id="UP000535908">
    <property type="component" value="Unassembled WGS sequence"/>
</dbReference>
<name>A0A7X0Y5K9_9LIST</name>
<feature type="signal peptide" evidence="1">
    <location>
        <begin position="1"/>
        <end position="19"/>
    </location>
</feature>
<dbReference type="InterPro" id="IPR041498">
    <property type="entry name" value="Big_6"/>
</dbReference>
<reference evidence="3 4" key="1">
    <citation type="submission" date="2020-03" db="EMBL/GenBank/DDBJ databases">
        <title>Soil Listeria distribution.</title>
        <authorList>
            <person name="Liao J."/>
            <person name="Wiedmann M."/>
        </authorList>
    </citation>
    <scope>NUCLEOTIDE SEQUENCE [LARGE SCALE GENOMIC DNA]</scope>
    <source>
        <strain evidence="3 4">FSL L7-0741</strain>
    </source>
</reference>
<comment type="caution">
    <text evidence="3">The sequence shown here is derived from an EMBL/GenBank/DDBJ whole genome shotgun (WGS) entry which is preliminary data.</text>
</comment>
<gene>
    <name evidence="3" type="ORF">HCA69_10720</name>
</gene>
<dbReference type="InterPro" id="IPR008964">
    <property type="entry name" value="Invasin/intimin_cell_adhesion"/>
</dbReference>
<dbReference type="EMBL" id="JAARWN010000010">
    <property type="protein sequence ID" value="MBC1936842.1"/>
    <property type="molecule type" value="Genomic_DNA"/>
</dbReference>
<evidence type="ECO:0000313" key="3">
    <source>
        <dbReference type="EMBL" id="MBC1936842.1"/>
    </source>
</evidence>
<dbReference type="InterPro" id="IPR003343">
    <property type="entry name" value="Big_2"/>
</dbReference>
<dbReference type="RefSeq" id="WP_185526308.1">
    <property type="nucleotide sequence ID" value="NZ_JAARWN010000010.1"/>
</dbReference>